<evidence type="ECO:0000313" key="2">
    <source>
        <dbReference type="Proteomes" id="UP000198866"/>
    </source>
</evidence>
<dbReference type="EMBL" id="FNYE01000026">
    <property type="protein sequence ID" value="SEJ96324.1"/>
    <property type="molecule type" value="Genomic_DNA"/>
</dbReference>
<dbReference type="AlphaFoldDB" id="A0A1H7D4N2"/>
<proteinExistence type="predicted"/>
<reference evidence="2" key="1">
    <citation type="submission" date="2016-10" db="EMBL/GenBank/DDBJ databases">
        <authorList>
            <person name="Varghese N."/>
            <person name="Submissions S."/>
        </authorList>
    </citation>
    <scope>NUCLEOTIDE SEQUENCE [LARGE SCALE GENOMIC DNA]</scope>
    <source>
        <strain evidence="2">LMG 26031</strain>
    </source>
</reference>
<accession>A0A1H7D4N2</accession>
<dbReference type="RefSeq" id="WP_281248554.1">
    <property type="nucleotide sequence ID" value="NZ_FNYE01000026.1"/>
</dbReference>
<organism evidence="1 2">
    <name type="scientific">Paraburkholderia diazotrophica</name>
    <dbReference type="NCBI Taxonomy" id="667676"/>
    <lineage>
        <taxon>Bacteria</taxon>
        <taxon>Pseudomonadati</taxon>
        <taxon>Pseudomonadota</taxon>
        <taxon>Betaproteobacteria</taxon>
        <taxon>Burkholderiales</taxon>
        <taxon>Burkholderiaceae</taxon>
        <taxon>Paraburkholderia</taxon>
    </lineage>
</organism>
<protein>
    <submittedName>
        <fullName evidence="1">Uncharacterized protein</fullName>
    </submittedName>
</protein>
<evidence type="ECO:0000313" key="1">
    <source>
        <dbReference type="EMBL" id="SEJ96324.1"/>
    </source>
</evidence>
<dbReference type="Proteomes" id="UP000198866">
    <property type="component" value="Unassembled WGS sequence"/>
</dbReference>
<keyword evidence="2" id="KW-1185">Reference proteome</keyword>
<name>A0A1H7D4N2_9BURK</name>
<gene>
    <name evidence="1" type="ORF">SAMN05192539_102652</name>
</gene>
<sequence length="44" mass="5181">MSPFCLIDVTSMRDHSSHPHQHDDVTWPERLAAWIGRLIHRHHG</sequence>